<gene>
    <name evidence="1" type="ORF">CS538_18595</name>
</gene>
<dbReference type="EMBL" id="PEIK01000026">
    <property type="protein sequence ID" value="PIG99354.1"/>
    <property type="molecule type" value="Genomic_DNA"/>
</dbReference>
<dbReference type="InterPro" id="IPR016181">
    <property type="entry name" value="Acyl_CoA_acyltransferase"/>
</dbReference>
<dbReference type="AlphaFoldDB" id="A0A2G7H2L5"/>
<protein>
    <recommendedName>
        <fullName evidence="3">N-acetyltransferase</fullName>
    </recommendedName>
</protein>
<dbReference type="SUPFAM" id="SSF55729">
    <property type="entry name" value="Acyl-CoA N-acyltransferases (Nat)"/>
    <property type="match status" value="1"/>
</dbReference>
<dbReference type="Proteomes" id="UP000231322">
    <property type="component" value="Unassembled WGS sequence"/>
</dbReference>
<sequence>MLNHKGTITLKTQRLILRRFAIDDADSVFNNWENDNDICKHMRWTQHKNIEETKMIISR</sequence>
<dbReference type="Gene3D" id="3.40.630.30">
    <property type="match status" value="1"/>
</dbReference>
<organism evidence="1 2">
    <name type="scientific">Clostridium combesii</name>
    <dbReference type="NCBI Taxonomy" id="39481"/>
    <lineage>
        <taxon>Bacteria</taxon>
        <taxon>Bacillati</taxon>
        <taxon>Bacillota</taxon>
        <taxon>Clostridia</taxon>
        <taxon>Eubacteriales</taxon>
        <taxon>Clostridiaceae</taxon>
        <taxon>Clostridium</taxon>
    </lineage>
</organism>
<evidence type="ECO:0000313" key="2">
    <source>
        <dbReference type="Proteomes" id="UP000231322"/>
    </source>
</evidence>
<proteinExistence type="predicted"/>
<evidence type="ECO:0000313" key="1">
    <source>
        <dbReference type="EMBL" id="PIG99354.1"/>
    </source>
</evidence>
<name>A0A2G7H2L5_9CLOT</name>
<evidence type="ECO:0008006" key="3">
    <source>
        <dbReference type="Google" id="ProtNLM"/>
    </source>
</evidence>
<accession>A0A2G7H2L5</accession>
<reference evidence="1 2" key="1">
    <citation type="submission" date="2017-10" db="EMBL/GenBank/DDBJ databases">
        <title>Reclassification of Eubacterium combesii and discrepancies in the nomenclature of botulinum neurotoxin producing clostridia. Request for an Opinion.</title>
        <authorList>
            <person name="Dobritsa A.P."/>
            <person name="Kutumbaka K.K."/>
            <person name="Samadpour M."/>
        </authorList>
    </citation>
    <scope>NUCLEOTIDE SEQUENCE [LARGE SCALE GENOMIC DNA]</scope>
    <source>
        <strain evidence="1 2">DSM 20696</strain>
    </source>
</reference>
<comment type="caution">
    <text evidence="1">The sequence shown here is derived from an EMBL/GenBank/DDBJ whole genome shotgun (WGS) entry which is preliminary data.</text>
</comment>
<keyword evidence="2" id="KW-1185">Reference proteome</keyword>